<comment type="caution">
    <text evidence="2">The sequence shown here is derived from an EMBL/GenBank/DDBJ whole genome shotgun (WGS) entry which is preliminary data.</text>
</comment>
<keyword evidence="3" id="KW-1185">Reference proteome</keyword>
<dbReference type="EMBL" id="JAPIUX010000002">
    <property type="protein sequence ID" value="MCX2560712.1"/>
    <property type="molecule type" value="Genomic_DNA"/>
</dbReference>
<organism evidence="2 3">
    <name type="scientific">Acetobacter farinalis</name>
    <dbReference type="NCBI Taxonomy" id="1260984"/>
    <lineage>
        <taxon>Bacteria</taxon>
        <taxon>Pseudomonadati</taxon>
        <taxon>Pseudomonadota</taxon>
        <taxon>Alphaproteobacteria</taxon>
        <taxon>Acetobacterales</taxon>
        <taxon>Acetobacteraceae</taxon>
        <taxon>Acetobacter</taxon>
    </lineage>
</organism>
<dbReference type="Gene3D" id="3.30.720.110">
    <property type="match status" value="1"/>
</dbReference>
<gene>
    <name evidence="2" type="ORF">OQ252_04745</name>
</gene>
<evidence type="ECO:0000259" key="1">
    <source>
        <dbReference type="PROSITE" id="PS51819"/>
    </source>
</evidence>
<dbReference type="InterPro" id="IPR026275">
    <property type="entry name" value="Glyoxalase/dOase/EhpR"/>
</dbReference>
<dbReference type="PANTHER" id="PTHR36503">
    <property type="entry name" value="BLR2520 PROTEIN"/>
    <property type="match status" value="1"/>
</dbReference>
<feature type="domain" description="VOC" evidence="1">
    <location>
        <begin position="3"/>
        <end position="123"/>
    </location>
</feature>
<dbReference type="InterPro" id="IPR004360">
    <property type="entry name" value="Glyas_Fos-R_dOase_dom"/>
</dbReference>
<dbReference type="Gene3D" id="3.30.720.120">
    <property type="match status" value="1"/>
</dbReference>
<reference evidence="2 3" key="1">
    <citation type="submission" date="2022-11" db="EMBL/GenBank/DDBJ databases">
        <title>Genome sequencing of Acetobacter type strain.</title>
        <authorList>
            <person name="Heo J."/>
            <person name="Lee D."/>
            <person name="Han B.-H."/>
            <person name="Hong S.-B."/>
            <person name="Kwon S.-W."/>
        </authorList>
    </citation>
    <scope>NUCLEOTIDE SEQUENCE [LARGE SCALE GENOMIC DNA]</scope>
    <source>
        <strain evidence="2 3">KACC 21251</strain>
    </source>
</reference>
<dbReference type="InterPro" id="IPR029068">
    <property type="entry name" value="Glyas_Bleomycin-R_OHBP_Dase"/>
</dbReference>
<evidence type="ECO:0000313" key="2">
    <source>
        <dbReference type="EMBL" id="MCX2560712.1"/>
    </source>
</evidence>
<dbReference type="PIRSF" id="PIRSF039020">
    <property type="entry name" value="EhpR"/>
    <property type="match status" value="1"/>
</dbReference>
<dbReference type="RefSeq" id="WP_166119821.1">
    <property type="nucleotide sequence ID" value="NZ_JAPIUX010000002.1"/>
</dbReference>
<dbReference type="InterPro" id="IPR037523">
    <property type="entry name" value="VOC_core"/>
</dbReference>
<dbReference type="Pfam" id="PF00903">
    <property type="entry name" value="Glyoxalase"/>
    <property type="match status" value="1"/>
</dbReference>
<sequence>MLKPDIVILYVENLSRSAAFYADLLGVEPVQASPAFVLFTFPNGASFGLWVRNTVEPAAPGAGQGARAGQDGELAFVVEEVDALHTAWTDKDITILQPPTRMGFGYGFTALDPDGHRLRVFRPAPK</sequence>
<dbReference type="PANTHER" id="PTHR36503:SF1">
    <property type="entry name" value="BLR2520 PROTEIN"/>
    <property type="match status" value="1"/>
</dbReference>
<accession>A0ABT3Q615</accession>
<dbReference type="Proteomes" id="UP001526446">
    <property type="component" value="Unassembled WGS sequence"/>
</dbReference>
<evidence type="ECO:0000313" key="3">
    <source>
        <dbReference type="Proteomes" id="UP001526446"/>
    </source>
</evidence>
<dbReference type="PROSITE" id="PS51819">
    <property type="entry name" value="VOC"/>
    <property type="match status" value="1"/>
</dbReference>
<protein>
    <submittedName>
        <fullName evidence="2">VOC family protein</fullName>
    </submittedName>
</protein>
<proteinExistence type="predicted"/>
<name>A0ABT3Q615_9PROT</name>
<dbReference type="SUPFAM" id="SSF54593">
    <property type="entry name" value="Glyoxalase/Bleomycin resistance protein/Dihydroxybiphenyl dioxygenase"/>
    <property type="match status" value="1"/>
</dbReference>